<evidence type="ECO:0000313" key="2">
    <source>
        <dbReference type="Proteomes" id="UP000499080"/>
    </source>
</evidence>
<organism evidence="1 2">
    <name type="scientific">Araneus ventricosus</name>
    <name type="common">Orbweaver spider</name>
    <name type="synonym">Epeira ventricosa</name>
    <dbReference type="NCBI Taxonomy" id="182803"/>
    <lineage>
        <taxon>Eukaryota</taxon>
        <taxon>Metazoa</taxon>
        <taxon>Ecdysozoa</taxon>
        <taxon>Arthropoda</taxon>
        <taxon>Chelicerata</taxon>
        <taxon>Arachnida</taxon>
        <taxon>Araneae</taxon>
        <taxon>Araneomorphae</taxon>
        <taxon>Entelegynae</taxon>
        <taxon>Araneoidea</taxon>
        <taxon>Araneidae</taxon>
        <taxon>Araneus</taxon>
    </lineage>
</organism>
<dbReference type="AlphaFoldDB" id="A0A4Y2FPN4"/>
<name>A0A4Y2FPN4_ARAVE</name>
<dbReference type="Proteomes" id="UP000499080">
    <property type="component" value="Unassembled WGS sequence"/>
</dbReference>
<dbReference type="EMBL" id="BGPR01001013">
    <property type="protein sequence ID" value="GBM43007.1"/>
    <property type="molecule type" value="Genomic_DNA"/>
</dbReference>
<protein>
    <submittedName>
        <fullName evidence="1">Uncharacterized protein</fullName>
    </submittedName>
</protein>
<proteinExistence type="predicted"/>
<reference evidence="1 2" key="1">
    <citation type="journal article" date="2019" name="Sci. Rep.">
        <title>Orb-weaving spider Araneus ventricosus genome elucidates the spidroin gene catalogue.</title>
        <authorList>
            <person name="Kono N."/>
            <person name="Nakamura H."/>
            <person name="Ohtoshi R."/>
            <person name="Moran D.A.P."/>
            <person name="Shinohara A."/>
            <person name="Yoshida Y."/>
            <person name="Fujiwara M."/>
            <person name="Mori M."/>
            <person name="Tomita M."/>
            <person name="Arakawa K."/>
        </authorList>
    </citation>
    <scope>NUCLEOTIDE SEQUENCE [LARGE SCALE GENOMIC DNA]</scope>
</reference>
<comment type="caution">
    <text evidence="1">The sequence shown here is derived from an EMBL/GenBank/DDBJ whole genome shotgun (WGS) entry which is preliminary data.</text>
</comment>
<keyword evidence="2" id="KW-1185">Reference proteome</keyword>
<gene>
    <name evidence="1" type="ORF">AVEN_88608_1</name>
</gene>
<sequence length="180" mass="20321">MLAMFEIFLEIKSAISKALIDIKEQKNLANVDFETLTVTVAGLKPVKIGLEKLCSRNATLLTAEGVFAFIIGELNQQNSEFAKNMKCSHVQKISERHNVSLVGLMQYLNFGRKYDAAAFTVDLSRLPNKNSLIQQSKIITTRYFCEEDESLSNSSYSEESTETLEEKSLTLYQKLEKAIH</sequence>
<evidence type="ECO:0000313" key="1">
    <source>
        <dbReference type="EMBL" id="GBM43007.1"/>
    </source>
</evidence>
<accession>A0A4Y2FPN4</accession>